<keyword evidence="3" id="KW-1185">Reference proteome</keyword>
<protein>
    <submittedName>
        <fullName evidence="2">DUF2007 domain-containing protein</fullName>
    </submittedName>
</protein>
<dbReference type="EMBL" id="JBHRTI010000003">
    <property type="protein sequence ID" value="MFC3147138.1"/>
    <property type="molecule type" value="Genomic_DNA"/>
</dbReference>
<evidence type="ECO:0000313" key="2">
    <source>
        <dbReference type="EMBL" id="MFC3147138.1"/>
    </source>
</evidence>
<dbReference type="RefSeq" id="WP_377301908.1">
    <property type="nucleotide sequence ID" value="NZ_CP180191.1"/>
</dbReference>
<gene>
    <name evidence="2" type="ORF">ACFOEN_05720</name>
</gene>
<dbReference type="InterPro" id="IPR018551">
    <property type="entry name" value="DUF2007"/>
</dbReference>
<name>A0ABV7GZQ4_9BURK</name>
<dbReference type="Proteomes" id="UP001595556">
    <property type="component" value="Unassembled WGS sequence"/>
</dbReference>
<accession>A0ABV7GZQ4</accession>
<sequence length="101" mass="11117">MKRLLHARHAFEAHHWVNLLRAAGIPAQVQGEYLAGAFGDLPADACAAQVWISNPKDEPLARSLIEEAQRAHPAGPWRCACGEAIEAQFFACWRCGEARPD</sequence>
<organism evidence="2 3">
    <name type="scientific">Piscinibacterium candidicorallinum</name>
    <dbReference type="NCBI Taxonomy" id="1793872"/>
    <lineage>
        <taxon>Bacteria</taxon>
        <taxon>Pseudomonadati</taxon>
        <taxon>Pseudomonadota</taxon>
        <taxon>Betaproteobacteria</taxon>
        <taxon>Burkholderiales</taxon>
        <taxon>Piscinibacterium</taxon>
    </lineage>
</organism>
<evidence type="ECO:0000313" key="3">
    <source>
        <dbReference type="Proteomes" id="UP001595556"/>
    </source>
</evidence>
<reference evidence="3" key="1">
    <citation type="journal article" date="2019" name="Int. J. Syst. Evol. Microbiol.">
        <title>The Global Catalogue of Microorganisms (GCM) 10K type strain sequencing project: providing services to taxonomists for standard genome sequencing and annotation.</title>
        <authorList>
            <consortium name="The Broad Institute Genomics Platform"/>
            <consortium name="The Broad Institute Genome Sequencing Center for Infectious Disease"/>
            <person name="Wu L."/>
            <person name="Ma J."/>
        </authorList>
    </citation>
    <scope>NUCLEOTIDE SEQUENCE [LARGE SCALE GENOMIC DNA]</scope>
    <source>
        <strain evidence="3">KCTC 52168</strain>
    </source>
</reference>
<comment type="caution">
    <text evidence="2">The sequence shown here is derived from an EMBL/GenBank/DDBJ whole genome shotgun (WGS) entry which is preliminary data.</text>
</comment>
<proteinExistence type="predicted"/>
<evidence type="ECO:0000259" key="1">
    <source>
        <dbReference type="Pfam" id="PF09413"/>
    </source>
</evidence>
<feature type="domain" description="DUF2007" evidence="1">
    <location>
        <begin position="1"/>
        <end position="69"/>
    </location>
</feature>
<dbReference type="Pfam" id="PF09413">
    <property type="entry name" value="DUF2007"/>
    <property type="match status" value="1"/>
</dbReference>